<organism evidence="2 3">
    <name type="scientific">Streptomonospora mangrovi</name>
    <dbReference type="NCBI Taxonomy" id="2883123"/>
    <lineage>
        <taxon>Bacteria</taxon>
        <taxon>Bacillati</taxon>
        <taxon>Actinomycetota</taxon>
        <taxon>Actinomycetes</taxon>
        <taxon>Streptosporangiales</taxon>
        <taxon>Nocardiopsidaceae</taxon>
        <taxon>Streptomonospora</taxon>
    </lineage>
</organism>
<feature type="compositionally biased region" description="Basic and acidic residues" evidence="1">
    <location>
        <begin position="8"/>
        <end position="65"/>
    </location>
</feature>
<dbReference type="InterPro" id="IPR028037">
    <property type="entry name" value="Antitoxin_Rv0909/MT0933"/>
</dbReference>
<protein>
    <submittedName>
        <fullName evidence="2">Antitoxin</fullName>
    </submittedName>
</protein>
<evidence type="ECO:0000313" key="3">
    <source>
        <dbReference type="Proteomes" id="UP001140076"/>
    </source>
</evidence>
<comment type="caution">
    <text evidence="2">The sequence shown here is derived from an EMBL/GenBank/DDBJ whole genome shotgun (WGS) entry which is preliminary data.</text>
</comment>
<name>A0A9X3NVE4_9ACTN</name>
<evidence type="ECO:0000313" key="2">
    <source>
        <dbReference type="EMBL" id="MDA0564921.1"/>
    </source>
</evidence>
<dbReference type="EMBL" id="JAJAQC010000016">
    <property type="protein sequence ID" value="MDA0564921.1"/>
    <property type="molecule type" value="Genomic_DNA"/>
</dbReference>
<reference evidence="2" key="1">
    <citation type="submission" date="2021-10" db="EMBL/GenBank/DDBJ databases">
        <title>Streptomonospora sp. nov., isolated from mangrove soil.</title>
        <authorList>
            <person name="Chen X."/>
            <person name="Ge X."/>
            <person name="Liu W."/>
        </authorList>
    </citation>
    <scope>NUCLEOTIDE SEQUENCE</scope>
    <source>
        <strain evidence="2">S1-112</strain>
    </source>
</reference>
<feature type="region of interest" description="Disordered" evidence="1">
    <location>
        <begin position="1"/>
        <end position="74"/>
    </location>
</feature>
<proteinExistence type="predicted"/>
<gene>
    <name evidence="2" type="ORF">LG943_11385</name>
</gene>
<evidence type="ECO:0000256" key="1">
    <source>
        <dbReference type="SAM" id="MobiDB-lite"/>
    </source>
</evidence>
<dbReference type="AlphaFoldDB" id="A0A9X3NVE4"/>
<dbReference type="Pfam" id="PF14013">
    <property type="entry name" value="MT0933_antitox"/>
    <property type="match status" value="1"/>
</dbReference>
<sequence>MEGMGAFDKFKDAAGDHGDQVAKGVDKAEEFAKDRTGGKYDDKIDKAGDSATEYLRRQAQQDRARGGSGDGQGT</sequence>
<accession>A0A9X3NVE4</accession>
<dbReference type="Proteomes" id="UP001140076">
    <property type="component" value="Unassembled WGS sequence"/>
</dbReference>
<keyword evidence="3" id="KW-1185">Reference proteome</keyword>